<proteinExistence type="predicted"/>
<dbReference type="OrthoDB" id="163343at2759"/>
<feature type="region of interest" description="Disordered" evidence="1">
    <location>
        <begin position="1"/>
        <end position="50"/>
    </location>
</feature>
<evidence type="ECO:0000313" key="3">
    <source>
        <dbReference type="Proteomes" id="UP000054928"/>
    </source>
</evidence>
<sequence>MSTRRRYEDSTGRLKAVHERQVEGKKLRSTWSRMGPDDEGKHEATCSGGTQDEFEALWQETPF</sequence>
<evidence type="ECO:0000313" key="2">
    <source>
        <dbReference type="EMBL" id="CEG45601.1"/>
    </source>
</evidence>
<dbReference type="GeneID" id="36396942"/>
<feature type="compositionally biased region" description="Basic and acidic residues" evidence="1">
    <location>
        <begin position="35"/>
        <end position="44"/>
    </location>
</feature>
<dbReference type="RefSeq" id="XP_024581970.1">
    <property type="nucleotide sequence ID" value="XM_024716364.1"/>
</dbReference>
<protein>
    <submittedName>
        <fullName evidence="2">Uncharacterized protein</fullName>
    </submittedName>
</protein>
<evidence type="ECO:0000256" key="1">
    <source>
        <dbReference type="SAM" id="MobiDB-lite"/>
    </source>
</evidence>
<keyword evidence="3" id="KW-1185">Reference proteome</keyword>
<name>A0A0P1ATS2_PLAHL</name>
<dbReference type="AlphaFoldDB" id="A0A0P1ATS2"/>
<dbReference type="EMBL" id="CCYD01001614">
    <property type="protein sequence ID" value="CEG45601.1"/>
    <property type="molecule type" value="Genomic_DNA"/>
</dbReference>
<organism evidence="2 3">
    <name type="scientific">Plasmopara halstedii</name>
    <name type="common">Downy mildew of sunflower</name>
    <dbReference type="NCBI Taxonomy" id="4781"/>
    <lineage>
        <taxon>Eukaryota</taxon>
        <taxon>Sar</taxon>
        <taxon>Stramenopiles</taxon>
        <taxon>Oomycota</taxon>
        <taxon>Peronosporomycetes</taxon>
        <taxon>Peronosporales</taxon>
        <taxon>Peronosporaceae</taxon>
        <taxon>Plasmopara</taxon>
    </lineage>
</organism>
<feature type="compositionally biased region" description="Basic and acidic residues" evidence="1">
    <location>
        <begin position="1"/>
        <end position="26"/>
    </location>
</feature>
<reference evidence="3" key="1">
    <citation type="submission" date="2014-09" db="EMBL/GenBank/DDBJ databases">
        <authorList>
            <person name="Sharma Rahul"/>
            <person name="Thines Marco"/>
        </authorList>
    </citation>
    <scope>NUCLEOTIDE SEQUENCE [LARGE SCALE GENOMIC DNA]</scope>
</reference>
<dbReference type="Proteomes" id="UP000054928">
    <property type="component" value="Unassembled WGS sequence"/>
</dbReference>
<accession>A0A0P1ATS2</accession>
<feature type="non-terminal residue" evidence="2">
    <location>
        <position position="63"/>
    </location>
</feature>